<dbReference type="PANTHER" id="PTHR21087">
    <property type="entry name" value="SHIKIMATE KINASE"/>
    <property type="match status" value="1"/>
</dbReference>
<comment type="subcellular location">
    <subcellularLocation>
        <location evidence="11">Cytoplasm</location>
    </subcellularLocation>
</comment>
<comment type="pathway">
    <text evidence="1 11">Metabolic intermediate biosynthesis; chorismate biosynthesis; chorismate from D-erythrose 4-phosphate and phosphoenolpyruvate: step 5/7.</text>
</comment>
<keyword evidence="4 11" id="KW-0028">Amino-acid biosynthesis</keyword>
<feature type="binding site" evidence="11">
    <location>
        <begin position="12"/>
        <end position="17"/>
    </location>
    <ligand>
        <name>ATP</name>
        <dbReference type="ChEBI" id="CHEBI:30616"/>
    </ligand>
</feature>
<keyword evidence="11" id="KW-0460">Magnesium</keyword>
<dbReference type="PANTHER" id="PTHR21087:SF16">
    <property type="entry name" value="SHIKIMATE KINASE 1, CHLOROPLASTIC"/>
    <property type="match status" value="1"/>
</dbReference>
<dbReference type="InterPro" id="IPR027417">
    <property type="entry name" value="P-loop_NTPase"/>
</dbReference>
<keyword evidence="6 11" id="KW-0547">Nucleotide-binding</keyword>
<evidence type="ECO:0000256" key="11">
    <source>
        <dbReference type="HAMAP-Rule" id="MF_00109"/>
    </source>
</evidence>
<comment type="catalytic activity">
    <reaction evidence="10 11">
        <text>shikimate + ATP = 3-phosphoshikimate + ADP + H(+)</text>
        <dbReference type="Rhea" id="RHEA:13121"/>
        <dbReference type="ChEBI" id="CHEBI:15378"/>
        <dbReference type="ChEBI" id="CHEBI:30616"/>
        <dbReference type="ChEBI" id="CHEBI:36208"/>
        <dbReference type="ChEBI" id="CHEBI:145989"/>
        <dbReference type="ChEBI" id="CHEBI:456216"/>
        <dbReference type="EC" id="2.7.1.71"/>
    </reaction>
</comment>
<gene>
    <name evidence="11" type="primary">aroK</name>
    <name evidence="12" type="ORF">NWF35_13515</name>
</gene>
<comment type="cofactor">
    <cofactor evidence="11">
        <name>Mg(2+)</name>
        <dbReference type="ChEBI" id="CHEBI:18420"/>
    </cofactor>
    <text evidence="11">Binds 1 Mg(2+) ion per subunit.</text>
</comment>
<dbReference type="PROSITE" id="PS01128">
    <property type="entry name" value="SHIKIMATE_KINASE"/>
    <property type="match status" value="1"/>
</dbReference>
<organism evidence="12 13">
    <name type="scientific">Polycladomyces subterraneus</name>
    <dbReference type="NCBI Taxonomy" id="1016997"/>
    <lineage>
        <taxon>Bacteria</taxon>
        <taxon>Bacillati</taxon>
        <taxon>Bacillota</taxon>
        <taxon>Bacilli</taxon>
        <taxon>Bacillales</taxon>
        <taxon>Thermoactinomycetaceae</taxon>
        <taxon>Polycladomyces</taxon>
    </lineage>
</organism>
<dbReference type="SUPFAM" id="SSF52540">
    <property type="entry name" value="P-loop containing nucleoside triphosphate hydrolases"/>
    <property type="match status" value="1"/>
</dbReference>
<comment type="caution">
    <text evidence="12">The sequence shown here is derived from an EMBL/GenBank/DDBJ whole genome shotgun (WGS) entry which is preliminary data.</text>
</comment>
<feature type="binding site" evidence="11">
    <location>
        <position position="58"/>
    </location>
    <ligand>
        <name>substrate</name>
    </ligand>
</feature>
<sequence length="181" mass="20512">MKQHLILIGMMGTGKTSVGRALSERLGLPMTDTDRMIEQTTGQTITQLFKEQGEQGFRDIETQVLSQVLAEAPRVIATGGGIVLRDENVERMKQRGWVVCLQASAEEICQRLAGDTNRPLLHGDLKQRVRQLMQERAGKYDFADWKVETTGRTASEVAEEIEQWWRREMDVAFKHAPLRSS</sequence>
<reference evidence="12" key="1">
    <citation type="submission" date="2022-08" db="EMBL/GenBank/DDBJ databases">
        <title>Polycladomyces zharkentsis sp. nov., a novel thermophilic CMC and starch-degrading bacterium isolated from a geothermal spring in Kazakhstan.</title>
        <authorList>
            <person name="Mashzhan A."/>
            <person name="Kistaubaeva A."/>
            <person name="Javier-Lopez R."/>
            <person name="Birkeland N.-K."/>
        </authorList>
    </citation>
    <scope>NUCLEOTIDE SEQUENCE</scope>
    <source>
        <strain evidence="12">KSR 13</strain>
    </source>
</reference>
<keyword evidence="9 11" id="KW-0057">Aromatic amino acid biosynthesis</keyword>
<dbReference type="InterPro" id="IPR000623">
    <property type="entry name" value="Shikimate_kinase/TSH1"/>
</dbReference>
<dbReference type="HAMAP" id="MF_00109">
    <property type="entry name" value="Shikimate_kinase"/>
    <property type="match status" value="1"/>
</dbReference>
<comment type="similarity">
    <text evidence="2 11">Belongs to the shikimate kinase family.</text>
</comment>
<dbReference type="GO" id="GO:0016301">
    <property type="term" value="F:kinase activity"/>
    <property type="evidence" value="ECO:0007669"/>
    <property type="project" value="UniProtKB-KW"/>
</dbReference>
<dbReference type="EC" id="2.7.1.71" evidence="3 11"/>
<evidence type="ECO:0000313" key="13">
    <source>
        <dbReference type="Proteomes" id="UP001174196"/>
    </source>
</evidence>
<keyword evidence="7 11" id="KW-0418">Kinase</keyword>
<evidence type="ECO:0000256" key="4">
    <source>
        <dbReference type="ARBA" id="ARBA00022605"/>
    </source>
</evidence>
<keyword evidence="5 11" id="KW-0808">Transferase</keyword>
<evidence type="ECO:0000256" key="1">
    <source>
        <dbReference type="ARBA" id="ARBA00004842"/>
    </source>
</evidence>
<dbReference type="PRINTS" id="PR01100">
    <property type="entry name" value="SHIKIMTKNASE"/>
</dbReference>
<dbReference type="Proteomes" id="UP001174196">
    <property type="component" value="Unassembled WGS sequence"/>
</dbReference>
<proteinExistence type="inferred from homology"/>
<dbReference type="CDD" id="cd00464">
    <property type="entry name" value="SK"/>
    <property type="match status" value="1"/>
</dbReference>
<feature type="binding site" evidence="11">
    <location>
        <position position="16"/>
    </location>
    <ligand>
        <name>Mg(2+)</name>
        <dbReference type="ChEBI" id="CHEBI:18420"/>
    </ligand>
</feature>
<feature type="binding site" evidence="11">
    <location>
        <position position="152"/>
    </location>
    <ligand>
        <name>ATP</name>
        <dbReference type="ChEBI" id="CHEBI:30616"/>
    </ligand>
</feature>
<feature type="binding site" evidence="11">
    <location>
        <position position="80"/>
    </location>
    <ligand>
        <name>substrate</name>
    </ligand>
</feature>
<keyword evidence="11" id="KW-0963">Cytoplasm</keyword>
<feature type="binding site" evidence="11">
    <location>
        <position position="118"/>
    </location>
    <ligand>
        <name>ATP</name>
        <dbReference type="ChEBI" id="CHEBI:30616"/>
    </ligand>
</feature>
<dbReference type="InterPro" id="IPR031322">
    <property type="entry name" value="Shikimate/glucono_kinase"/>
</dbReference>
<dbReference type="RefSeq" id="WP_301239777.1">
    <property type="nucleotide sequence ID" value="NZ_JANRHH010000047.1"/>
</dbReference>
<dbReference type="Gene3D" id="3.40.50.300">
    <property type="entry name" value="P-loop containing nucleotide triphosphate hydrolases"/>
    <property type="match status" value="1"/>
</dbReference>
<dbReference type="Pfam" id="PF01202">
    <property type="entry name" value="SKI"/>
    <property type="match status" value="1"/>
</dbReference>
<keyword evidence="11" id="KW-0479">Metal-binding</keyword>
<evidence type="ECO:0000256" key="2">
    <source>
        <dbReference type="ARBA" id="ARBA00006997"/>
    </source>
</evidence>
<evidence type="ECO:0000256" key="8">
    <source>
        <dbReference type="ARBA" id="ARBA00022840"/>
    </source>
</evidence>
<dbReference type="InterPro" id="IPR023000">
    <property type="entry name" value="Shikimate_kinase_CS"/>
</dbReference>
<evidence type="ECO:0000313" key="12">
    <source>
        <dbReference type="EMBL" id="MDN4594887.1"/>
    </source>
</evidence>
<evidence type="ECO:0000256" key="5">
    <source>
        <dbReference type="ARBA" id="ARBA00022679"/>
    </source>
</evidence>
<evidence type="ECO:0000256" key="7">
    <source>
        <dbReference type="ARBA" id="ARBA00022777"/>
    </source>
</evidence>
<accession>A0ABT8IR62</accession>
<protein>
    <recommendedName>
        <fullName evidence="3 11">Shikimate kinase</fullName>
        <shortName evidence="11">SK</shortName>
        <ecNumber evidence="3 11">2.7.1.71</ecNumber>
    </recommendedName>
</protein>
<evidence type="ECO:0000256" key="10">
    <source>
        <dbReference type="ARBA" id="ARBA00048567"/>
    </source>
</evidence>
<name>A0ABT8IR62_9BACL</name>
<feature type="binding site" evidence="11">
    <location>
        <position position="34"/>
    </location>
    <ligand>
        <name>substrate</name>
    </ligand>
</feature>
<evidence type="ECO:0000256" key="3">
    <source>
        <dbReference type="ARBA" id="ARBA00012154"/>
    </source>
</evidence>
<keyword evidence="8 11" id="KW-0067">ATP-binding</keyword>
<comment type="function">
    <text evidence="11">Catalyzes the specific phosphorylation of the 3-hydroxyl group of shikimic acid using ATP as a cosubstrate.</text>
</comment>
<comment type="subunit">
    <text evidence="11">Monomer.</text>
</comment>
<feature type="binding site" evidence="11">
    <location>
        <position position="136"/>
    </location>
    <ligand>
        <name>substrate</name>
    </ligand>
</feature>
<keyword evidence="13" id="KW-1185">Reference proteome</keyword>
<dbReference type="EMBL" id="JANRHH010000047">
    <property type="protein sequence ID" value="MDN4594887.1"/>
    <property type="molecule type" value="Genomic_DNA"/>
</dbReference>
<evidence type="ECO:0000256" key="9">
    <source>
        <dbReference type="ARBA" id="ARBA00023141"/>
    </source>
</evidence>
<evidence type="ECO:0000256" key="6">
    <source>
        <dbReference type="ARBA" id="ARBA00022741"/>
    </source>
</evidence>